<feature type="region of interest" description="Disordered" evidence="1">
    <location>
        <begin position="217"/>
        <end position="236"/>
    </location>
</feature>
<dbReference type="FunFam" id="2.30.42.10:FF:000237">
    <property type="entry name" value="AFaDin (Actin filament binding protein) homolog"/>
    <property type="match status" value="1"/>
</dbReference>
<dbReference type="SMART" id="SM00228">
    <property type="entry name" value="PDZ"/>
    <property type="match status" value="1"/>
</dbReference>
<feature type="region of interest" description="Disordered" evidence="1">
    <location>
        <begin position="180"/>
        <end position="208"/>
    </location>
</feature>
<feature type="domain" description="PDZ" evidence="2">
    <location>
        <begin position="74"/>
        <end position="159"/>
    </location>
</feature>
<organism evidence="3 4">
    <name type="scientific">Heterorhabditis bacteriophora</name>
    <name type="common">Entomopathogenic nematode worm</name>
    <dbReference type="NCBI Taxonomy" id="37862"/>
    <lineage>
        <taxon>Eukaryota</taxon>
        <taxon>Metazoa</taxon>
        <taxon>Ecdysozoa</taxon>
        <taxon>Nematoda</taxon>
        <taxon>Chromadorea</taxon>
        <taxon>Rhabditida</taxon>
        <taxon>Rhabditina</taxon>
        <taxon>Rhabditomorpha</taxon>
        <taxon>Strongyloidea</taxon>
        <taxon>Heterorhabditidae</taxon>
        <taxon>Heterorhabditis</taxon>
    </lineage>
</organism>
<evidence type="ECO:0000259" key="2">
    <source>
        <dbReference type="PROSITE" id="PS50106"/>
    </source>
</evidence>
<accession>A0A1I7XHQ0</accession>
<evidence type="ECO:0000313" key="4">
    <source>
        <dbReference type="WBParaSite" id="Hba_17020"/>
    </source>
</evidence>
<feature type="compositionally biased region" description="Polar residues" evidence="1">
    <location>
        <begin position="669"/>
        <end position="691"/>
    </location>
</feature>
<keyword evidence="3" id="KW-1185">Reference proteome</keyword>
<reference evidence="4" key="1">
    <citation type="submission" date="2016-11" db="UniProtKB">
        <authorList>
            <consortium name="WormBaseParasite"/>
        </authorList>
    </citation>
    <scope>IDENTIFICATION</scope>
</reference>
<feature type="compositionally biased region" description="Basic and acidic residues" evidence="1">
    <location>
        <begin position="595"/>
        <end position="618"/>
    </location>
</feature>
<dbReference type="GO" id="GO:0005912">
    <property type="term" value="C:adherens junction"/>
    <property type="evidence" value="ECO:0007669"/>
    <property type="project" value="TreeGrafter"/>
</dbReference>
<dbReference type="InterPro" id="IPR001478">
    <property type="entry name" value="PDZ"/>
</dbReference>
<dbReference type="PANTHER" id="PTHR10398">
    <property type="entry name" value="AFADIN"/>
    <property type="match status" value="1"/>
</dbReference>
<feature type="compositionally biased region" description="Polar residues" evidence="1">
    <location>
        <begin position="218"/>
        <end position="236"/>
    </location>
</feature>
<dbReference type="GO" id="GO:0050839">
    <property type="term" value="F:cell adhesion molecule binding"/>
    <property type="evidence" value="ECO:0007669"/>
    <property type="project" value="TreeGrafter"/>
</dbReference>
<feature type="compositionally biased region" description="Polar residues" evidence="1">
    <location>
        <begin position="378"/>
        <end position="391"/>
    </location>
</feature>
<dbReference type="Gene3D" id="2.30.42.10">
    <property type="match status" value="1"/>
</dbReference>
<proteinExistence type="predicted"/>
<dbReference type="PANTHER" id="PTHR10398:SF2">
    <property type="entry name" value="AFADIN"/>
    <property type="match status" value="1"/>
</dbReference>
<dbReference type="PROSITE" id="PS50106">
    <property type="entry name" value="PDZ"/>
    <property type="match status" value="1"/>
</dbReference>
<feature type="compositionally biased region" description="Polar residues" evidence="1">
    <location>
        <begin position="585"/>
        <end position="594"/>
    </location>
</feature>
<dbReference type="AlphaFoldDB" id="A0A1I7XHQ0"/>
<dbReference type="InterPro" id="IPR036034">
    <property type="entry name" value="PDZ_sf"/>
</dbReference>
<dbReference type="GO" id="GO:0032880">
    <property type="term" value="P:regulation of protein localization"/>
    <property type="evidence" value="ECO:0007669"/>
    <property type="project" value="TreeGrafter"/>
</dbReference>
<dbReference type="Pfam" id="PF00595">
    <property type="entry name" value="PDZ"/>
    <property type="match status" value="1"/>
</dbReference>
<feature type="region of interest" description="Disordered" evidence="1">
    <location>
        <begin position="574"/>
        <end position="622"/>
    </location>
</feature>
<feature type="region of interest" description="Disordered" evidence="1">
    <location>
        <begin position="668"/>
        <end position="691"/>
    </location>
</feature>
<dbReference type="Proteomes" id="UP000095283">
    <property type="component" value="Unplaced"/>
</dbReference>
<protein>
    <submittedName>
        <fullName evidence="4">PDZ domain-containing protein</fullName>
    </submittedName>
</protein>
<dbReference type="InterPro" id="IPR028842">
    <property type="entry name" value="Afadin"/>
</dbReference>
<dbReference type="WBParaSite" id="Hba_17020">
    <property type="protein sequence ID" value="Hba_17020"/>
    <property type="gene ID" value="Hba_17020"/>
</dbReference>
<evidence type="ECO:0000313" key="3">
    <source>
        <dbReference type="Proteomes" id="UP000095283"/>
    </source>
</evidence>
<sequence length="691" mass="76006">MQYLLSLQEKGLCHSVYLHESGSSWQHLASSAVPPPHNTVPIALARSASQSTLTSLPTTQFGDSFGSNGDDIIRVVLKRGGGGIGLSIVAAQGVGDRHIGIYVKKVVDGRPAALDGRLSAGDQLLSVNGHSLLGISQEEAAEFMSRSGAEVHFEVRKGAALRNGLSTWLCQQTPTSVSSCGTASFVPPSPSSQSHHSHQNAPNSGIGLFSNYAPISKHGSQQSMQTPNYQRNQTSSVRTSAYIPPPTFFEANQHGRSISASELYQNDPNASFSQRSIASTTGSGFDRLPAHYRHSNRPIVYQPCWSFFPPISLFLFSYHKNSFTTKGLFHSNFRSPNPLQGYVSTATRESTQDLFRTSLPSSPPAARSSPREEYRNLPFNSSTISSSECQPSSLNLSNYSTINNYALSNRPNINANIPRATVGPSFQNASCAGSSGYEVLNTSRNQESAVVRPMKYAINIESNRTDVRRREDERATTTFGVRGTLPMTFSQYHPHEQNSGYGGQRIVEKANTSVNSRDVVNDELDRLDAKGFNMSNEEMRRYRELLHVAAEDNRLVRTVDGFSVNNRTETLIDDVDMSPGRSALSRENISPNDSKGTEKKSVQFKEQTNLKESEDFRDSPGIVGAQEVYRDPRQRRLNELQERQMLALKSSDGAQLGFRDKMKMFATQLGESSPKQRVSASSAKRQIVNDQ</sequence>
<feature type="region of interest" description="Disordered" evidence="1">
    <location>
        <begin position="354"/>
        <end position="391"/>
    </location>
</feature>
<name>A0A1I7XHQ0_HETBA</name>
<dbReference type="SUPFAM" id="SSF50156">
    <property type="entry name" value="PDZ domain-like"/>
    <property type="match status" value="1"/>
</dbReference>
<evidence type="ECO:0000256" key="1">
    <source>
        <dbReference type="SAM" id="MobiDB-lite"/>
    </source>
</evidence>